<comment type="subcellular location">
    <subcellularLocation>
        <location evidence="1">Nucleus</location>
    </subcellularLocation>
</comment>
<dbReference type="InterPro" id="IPR021827">
    <property type="entry name" value="Nup186/Nup192/Nup205"/>
</dbReference>
<evidence type="ECO:0000256" key="2">
    <source>
        <dbReference type="ARBA" id="ARBA00005892"/>
    </source>
</evidence>
<comment type="similarity">
    <text evidence="2">Belongs to the NUP186/NUP192/NUP205 family.</text>
</comment>
<keyword evidence="4" id="KW-0539">Nucleus</keyword>
<comment type="caution">
    <text evidence="5">The sequence shown here is derived from an EMBL/GenBank/DDBJ whole genome shotgun (WGS) entry which is preliminary data.</text>
</comment>
<dbReference type="Proteomes" id="UP000639772">
    <property type="component" value="Unassembled WGS sequence"/>
</dbReference>
<dbReference type="PANTHER" id="PTHR31344:SF0">
    <property type="entry name" value="NUCLEAR PORE COMPLEX PROTEIN NUP205"/>
    <property type="match status" value="1"/>
</dbReference>
<dbReference type="AlphaFoldDB" id="A0A835R6B9"/>
<evidence type="ECO:0000313" key="6">
    <source>
        <dbReference type="Proteomes" id="UP000639772"/>
    </source>
</evidence>
<evidence type="ECO:0000256" key="4">
    <source>
        <dbReference type="ARBA" id="ARBA00023242"/>
    </source>
</evidence>
<name>A0A835R6B9_VANPL</name>
<evidence type="ECO:0000256" key="3">
    <source>
        <dbReference type="ARBA" id="ARBA00022448"/>
    </source>
</evidence>
<sequence>MERRNVITSLHTLLRSIVLDQGLEADLLAEIQKYLDGLLNSGLRQRLIALIKELNRDEPAGCGGPHAECYVIDFRGTIVDRKAVVCHERLLLSHCLVLSGLVVRMSPRDVTDVFAVLKECASELDDNDNDIKLQITFSLMFSLMLTFVSDALSTHSAKASLLSFDSLFRTEFHKSVMASGNNHNVEQFVDVVRLAWVVHMIYSQDEGTTREASSGFESRGFDKCLCLLGNYLHKECFHFLLANVLQTPAYQNDDEDIVYVYDGYMHKLMMCFLSHPLTRCKVKEMKEKAMGALDPYNFSRSEERGDDTIAVHDRVGAQPFTSIMELVSEIYKRQPELLLGNEDLWAFVNFAGEDHTNIPTLVAFLKMLKTLASTEEGASKVFELLDGKTFRRIGWDTLFDCLSIYDEKFRHSLQSSGVSLPDIQEGDAQALTAYLNLLQKVVENGNPTERKKWFRY</sequence>
<evidence type="ECO:0000256" key="1">
    <source>
        <dbReference type="ARBA" id="ARBA00004123"/>
    </source>
</evidence>
<dbReference type="PANTHER" id="PTHR31344">
    <property type="entry name" value="NUCLEAR PORE COMPLEX PROTEIN NUP205"/>
    <property type="match status" value="1"/>
</dbReference>
<evidence type="ECO:0000313" key="5">
    <source>
        <dbReference type="EMBL" id="KAG0486350.1"/>
    </source>
</evidence>
<dbReference type="EMBL" id="JADCNM010000004">
    <property type="protein sequence ID" value="KAG0486350.1"/>
    <property type="molecule type" value="Genomic_DNA"/>
</dbReference>
<organism evidence="5 6">
    <name type="scientific">Vanilla planifolia</name>
    <name type="common">Vanilla</name>
    <dbReference type="NCBI Taxonomy" id="51239"/>
    <lineage>
        <taxon>Eukaryota</taxon>
        <taxon>Viridiplantae</taxon>
        <taxon>Streptophyta</taxon>
        <taxon>Embryophyta</taxon>
        <taxon>Tracheophyta</taxon>
        <taxon>Spermatophyta</taxon>
        <taxon>Magnoliopsida</taxon>
        <taxon>Liliopsida</taxon>
        <taxon>Asparagales</taxon>
        <taxon>Orchidaceae</taxon>
        <taxon>Vanilloideae</taxon>
        <taxon>Vanilleae</taxon>
        <taxon>Vanilla</taxon>
    </lineage>
</organism>
<accession>A0A835R6B9</accession>
<reference evidence="5 6" key="1">
    <citation type="journal article" date="2020" name="Nat. Food">
        <title>A phased Vanilla planifolia genome enables genetic improvement of flavour and production.</title>
        <authorList>
            <person name="Hasing T."/>
            <person name="Tang H."/>
            <person name="Brym M."/>
            <person name="Khazi F."/>
            <person name="Huang T."/>
            <person name="Chambers A.H."/>
        </authorList>
    </citation>
    <scope>NUCLEOTIDE SEQUENCE [LARGE SCALE GENOMIC DNA]</scope>
    <source>
        <tissue evidence="5">Leaf</tissue>
    </source>
</reference>
<proteinExistence type="inferred from homology"/>
<dbReference type="OrthoDB" id="2019644at2759"/>
<gene>
    <name evidence="5" type="ORF">HPP92_008445</name>
</gene>
<dbReference type="GO" id="GO:0005643">
    <property type="term" value="C:nuclear pore"/>
    <property type="evidence" value="ECO:0007669"/>
    <property type="project" value="InterPro"/>
</dbReference>
<dbReference type="Pfam" id="PF11894">
    <property type="entry name" value="Nup192"/>
    <property type="match status" value="1"/>
</dbReference>
<keyword evidence="3" id="KW-0813">Transport</keyword>
<protein>
    <submittedName>
        <fullName evidence="5">Uncharacterized protein</fullName>
    </submittedName>
</protein>